<dbReference type="InterPro" id="IPR027417">
    <property type="entry name" value="P-loop_NTPase"/>
</dbReference>
<dbReference type="GO" id="GO:0043531">
    <property type="term" value="F:ADP binding"/>
    <property type="evidence" value="ECO:0007669"/>
    <property type="project" value="InterPro"/>
</dbReference>
<dbReference type="Pfam" id="PF00931">
    <property type="entry name" value="NB-ARC"/>
    <property type="match status" value="1"/>
</dbReference>
<dbReference type="PhylomeDB" id="A0A0G4GH58"/>
<reference evidence="2" key="1">
    <citation type="submission" date="2014-11" db="EMBL/GenBank/DDBJ databases">
        <authorList>
            <person name="Otto D Thomas"/>
            <person name="Naeem Raeece"/>
        </authorList>
    </citation>
    <scope>NUCLEOTIDE SEQUENCE</scope>
</reference>
<gene>
    <name evidence="2" type="ORF">Cvel_21874</name>
</gene>
<dbReference type="InterPro" id="IPR003390">
    <property type="entry name" value="DNA_integrity_scan_DisA_N"/>
</dbReference>
<dbReference type="PANTHER" id="PTHR47691:SF3">
    <property type="entry name" value="HTH-TYPE TRANSCRIPTIONAL REGULATOR RV0890C-RELATED"/>
    <property type="match status" value="1"/>
</dbReference>
<organism evidence="2">
    <name type="scientific">Chromera velia CCMP2878</name>
    <dbReference type="NCBI Taxonomy" id="1169474"/>
    <lineage>
        <taxon>Eukaryota</taxon>
        <taxon>Sar</taxon>
        <taxon>Alveolata</taxon>
        <taxon>Colpodellida</taxon>
        <taxon>Chromeraceae</taxon>
        <taxon>Chromera</taxon>
    </lineage>
</organism>
<feature type="domain" description="DAC" evidence="1">
    <location>
        <begin position="1"/>
        <end position="125"/>
    </location>
</feature>
<dbReference type="PANTHER" id="PTHR47691">
    <property type="entry name" value="REGULATOR-RELATED"/>
    <property type="match status" value="1"/>
</dbReference>
<dbReference type="SUPFAM" id="SSF143597">
    <property type="entry name" value="YojJ-like"/>
    <property type="match status" value="1"/>
</dbReference>
<evidence type="ECO:0000259" key="1">
    <source>
        <dbReference type="PROSITE" id="PS51794"/>
    </source>
</evidence>
<dbReference type="Gene3D" id="3.40.50.300">
    <property type="entry name" value="P-loop containing nucleotide triphosphate hydrolases"/>
    <property type="match status" value="1"/>
</dbReference>
<dbReference type="PROSITE" id="PS51794">
    <property type="entry name" value="DAC"/>
    <property type="match status" value="1"/>
</dbReference>
<dbReference type="InterPro" id="IPR036888">
    <property type="entry name" value="DNA_integrity_DisA_N_sf"/>
</dbReference>
<dbReference type="AlphaFoldDB" id="A0A0G4GH58"/>
<dbReference type="VEuPathDB" id="CryptoDB:Cvel_21874"/>
<sequence>MGHAGSRKDDVAVSMAAQEDEHRFIVKEDGSPDEEGEAFIKEHLPFDGAFVIDGQKRGRIHATKVLLKTCGSALEQDVQGGTGYTTALMFSRDVQDCVVIKASEDSTGAVFVCFRGRKQHYMFPSLRAPKGPLYAGDVPQRNGHFQGRIKELKEIEQRLLKNEKQGCNATVLIAGLGGIGKTQTAKEFLHRMSEKRASADAYDVLMWLDGAGDLEVQYRRIAEQMTNFRDKGQTDEPGFSLSFRLVMECIGQFLSKQKRWLLILDNVENRRELEAFIPTTRGTVKGHILMTARERIGLFQEVVELKCLEEEDARVLLRKLLPPMQTGKLGCMQLECCSGSFYSSS</sequence>
<accession>A0A0G4GH58</accession>
<protein>
    <recommendedName>
        <fullName evidence="1">DAC domain-containing protein</fullName>
    </recommendedName>
</protein>
<proteinExistence type="predicted"/>
<dbReference type="EMBL" id="CDMZ01001205">
    <property type="protein sequence ID" value="CEM28957.1"/>
    <property type="molecule type" value="Genomic_DNA"/>
</dbReference>
<dbReference type="InterPro" id="IPR002182">
    <property type="entry name" value="NB-ARC"/>
</dbReference>
<dbReference type="SUPFAM" id="SSF52540">
    <property type="entry name" value="P-loop containing nucleoside triphosphate hydrolases"/>
    <property type="match status" value="1"/>
</dbReference>
<name>A0A0G4GH58_9ALVE</name>
<evidence type="ECO:0000313" key="2">
    <source>
        <dbReference type="EMBL" id="CEM28957.1"/>
    </source>
</evidence>